<dbReference type="InterPro" id="IPR036097">
    <property type="entry name" value="HisK_dim/P_sf"/>
</dbReference>
<keyword evidence="9" id="KW-0902">Two-component regulatory system</keyword>
<dbReference type="Pfam" id="PF00512">
    <property type="entry name" value="HisKA"/>
    <property type="match status" value="1"/>
</dbReference>
<dbReference type="CDD" id="cd06225">
    <property type="entry name" value="HAMP"/>
    <property type="match status" value="1"/>
</dbReference>
<evidence type="ECO:0000259" key="13">
    <source>
        <dbReference type="PROSITE" id="PS50885"/>
    </source>
</evidence>
<comment type="subcellular location">
    <subcellularLocation>
        <location evidence="2">Cell membrane</location>
    </subcellularLocation>
</comment>
<dbReference type="SUPFAM" id="SSF47384">
    <property type="entry name" value="Homodimeric domain of signal transducing histidine kinase"/>
    <property type="match status" value="1"/>
</dbReference>
<reference evidence="15" key="1">
    <citation type="journal article" date="2019" name="Int. J. Syst. Evol. Microbiol.">
        <title>The Global Catalogue of Microorganisms (GCM) 10K type strain sequencing project: providing services to taxonomists for standard genome sequencing and annotation.</title>
        <authorList>
            <consortium name="The Broad Institute Genomics Platform"/>
            <consortium name="The Broad Institute Genome Sequencing Center for Infectious Disease"/>
            <person name="Wu L."/>
            <person name="Ma J."/>
        </authorList>
    </citation>
    <scope>NUCLEOTIDE SEQUENCE [LARGE SCALE GENOMIC DNA]</scope>
    <source>
        <strain evidence="15">CGMCC 1.12791</strain>
    </source>
</reference>
<dbReference type="SMART" id="SM00387">
    <property type="entry name" value="HATPase_c"/>
    <property type="match status" value="1"/>
</dbReference>
<keyword evidence="6 11" id="KW-0812">Transmembrane</keyword>
<dbReference type="InterPro" id="IPR050428">
    <property type="entry name" value="TCS_sensor_his_kinase"/>
</dbReference>
<dbReference type="SUPFAM" id="SSF158472">
    <property type="entry name" value="HAMP domain-like"/>
    <property type="match status" value="1"/>
</dbReference>
<keyword evidence="7 14" id="KW-0418">Kinase</keyword>
<dbReference type="PANTHER" id="PTHR45436:SF5">
    <property type="entry name" value="SENSOR HISTIDINE KINASE TRCS"/>
    <property type="match status" value="1"/>
</dbReference>
<dbReference type="Pfam" id="PF02518">
    <property type="entry name" value="HATPase_c"/>
    <property type="match status" value="1"/>
</dbReference>
<evidence type="ECO:0000256" key="6">
    <source>
        <dbReference type="ARBA" id="ARBA00022692"/>
    </source>
</evidence>
<gene>
    <name evidence="14" type="ORF">GCM10011376_35180</name>
</gene>
<evidence type="ECO:0000256" key="10">
    <source>
        <dbReference type="ARBA" id="ARBA00023136"/>
    </source>
</evidence>
<dbReference type="PROSITE" id="PS50109">
    <property type="entry name" value="HIS_KIN"/>
    <property type="match status" value="1"/>
</dbReference>
<name>A0ABQ3HML1_9ACTN</name>
<dbReference type="SMART" id="SM00304">
    <property type="entry name" value="HAMP"/>
    <property type="match status" value="1"/>
</dbReference>
<protein>
    <recommendedName>
        <fullName evidence="3">histidine kinase</fullName>
        <ecNumber evidence="3">2.7.13.3</ecNumber>
    </recommendedName>
</protein>
<dbReference type="SUPFAM" id="SSF55874">
    <property type="entry name" value="ATPase domain of HSP90 chaperone/DNA topoisomerase II/histidine kinase"/>
    <property type="match status" value="1"/>
</dbReference>
<keyword evidence="4" id="KW-0597">Phosphoprotein</keyword>
<feature type="transmembrane region" description="Helical" evidence="11">
    <location>
        <begin position="163"/>
        <end position="182"/>
    </location>
</feature>
<evidence type="ECO:0000256" key="4">
    <source>
        <dbReference type="ARBA" id="ARBA00022553"/>
    </source>
</evidence>
<dbReference type="Gene3D" id="1.10.287.130">
    <property type="match status" value="1"/>
</dbReference>
<dbReference type="GO" id="GO:0016301">
    <property type="term" value="F:kinase activity"/>
    <property type="evidence" value="ECO:0007669"/>
    <property type="project" value="UniProtKB-KW"/>
</dbReference>
<evidence type="ECO:0000256" key="7">
    <source>
        <dbReference type="ARBA" id="ARBA00022777"/>
    </source>
</evidence>
<evidence type="ECO:0000256" key="5">
    <source>
        <dbReference type="ARBA" id="ARBA00022679"/>
    </source>
</evidence>
<feature type="domain" description="Histidine kinase" evidence="12">
    <location>
        <begin position="249"/>
        <end position="442"/>
    </location>
</feature>
<evidence type="ECO:0000259" key="12">
    <source>
        <dbReference type="PROSITE" id="PS50109"/>
    </source>
</evidence>
<dbReference type="Proteomes" id="UP000597341">
    <property type="component" value="Unassembled WGS sequence"/>
</dbReference>
<dbReference type="PROSITE" id="PS50885">
    <property type="entry name" value="HAMP"/>
    <property type="match status" value="1"/>
</dbReference>
<sequence length="484" mass="51874">MTPVRTRVSRLPLRIRLVAGFSAATFVVLLAAGVFVYWRVDYALDRGLDTELAQASQALDPLIGTDGTVTNRSAAEATGVAWQVLASDGTVLDHGGPAGTTPMVSVRQLGRVRDSPHTYNVGDFLPAAHQPYRLRVAHAGSSPQRYLLVGVRRDHRDEALRELLVQLSLAGLGALLVTAFVGERLARAALRPVERYRRRAAAIAAGNAELRLDVPPLRDDEITRLGHTFNDMLSSLEEALDRERQFVSDASHELRTPVTLLTSRVQLALRRPRSQREHEHILTELKVDLDRLAGLAEQLLQVGRVDSGTVVGSSNLVAVIGRVINQRRLADPADAGDVSVTRPSHPLPVGVADFELERILTNLLDNAVAHGAPPFQVAADEPSPGWARMTVSDFGAGMPPALLATGTQRFARADDARPRPGAGLGLSLVDALVGQAGGELRLCHDGRHSSHGRPAPVPCAHGPEMTVTVLLPTIAEAPETPAGT</sequence>
<evidence type="ECO:0000313" key="14">
    <source>
        <dbReference type="EMBL" id="GHE18908.1"/>
    </source>
</evidence>
<dbReference type="CDD" id="cd00075">
    <property type="entry name" value="HATPase"/>
    <property type="match status" value="1"/>
</dbReference>
<dbReference type="EC" id="2.7.13.3" evidence="3"/>
<dbReference type="RefSeq" id="WP_191280799.1">
    <property type="nucleotide sequence ID" value="NZ_BNAD01000015.1"/>
</dbReference>
<dbReference type="EMBL" id="BNAD01000015">
    <property type="protein sequence ID" value="GHE18908.1"/>
    <property type="molecule type" value="Genomic_DNA"/>
</dbReference>
<keyword evidence="8 11" id="KW-1133">Transmembrane helix</keyword>
<keyword evidence="5" id="KW-0808">Transferase</keyword>
<evidence type="ECO:0000256" key="3">
    <source>
        <dbReference type="ARBA" id="ARBA00012438"/>
    </source>
</evidence>
<dbReference type="Pfam" id="PF00672">
    <property type="entry name" value="HAMP"/>
    <property type="match status" value="1"/>
</dbReference>
<dbReference type="InterPro" id="IPR003594">
    <property type="entry name" value="HATPase_dom"/>
</dbReference>
<dbReference type="PRINTS" id="PR00344">
    <property type="entry name" value="BCTRLSENSOR"/>
</dbReference>
<evidence type="ECO:0000256" key="9">
    <source>
        <dbReference type="ARBA" id="ARBA00023012"/>
    </source>
</evidence>
<dbReference type="InterPro" id="IPR003661">
    <property type="entry name" value="HisK_dim/P_dom"/>
</dbReference>
<evidence type="ECO:0000313" key="15">
    <source>
        <dbReference type="Proteomes" id="UP000597341"/>
    </source>
</evidence>
<evidence type="ECO:0000256" key="1">
    <source>
        <dbReference type="ARBA" id="ARBA00000085"/>
    </source>
</evidence>
<proteinExistence type="predicted"/>
<comment type="catalytic activity">
    <reaction evidence="1">
        <text>ATP + protein L-histidine = ADP + protein N-phospho-L-histidine.</text>
        <dbReference type="EC" id="2.7.13.3"/>
    </reaction>
</comment>
<dbReference type="CDD" id="cd00082">
    <property type="entry name" value="HisKA"/>
    <property type="match status" value="1"/>
</dbReference>
<dbReference type="InterPro" id="IPR036890">
    <property type="entry name" value="HATPase_C_sf"/>
</dbReference>
<evidence type="ECO:0000256" key="11">
    <source>
        <dbReference type="SAM" id="Phobius"/>
    </source>
</evidence>
<feature type="domain" description="HAMP" evidence="13">
    <location>
        <begin position="187"/>
        <end position="241"/>
    </location>
</feature>
<dbReference type="Gene3D" id="6.10.340.10">
    <property type="match status" value="1"/>
</dbReference>
<accession>A0ABQ3HML1</accession>
<evidence type="ECO:0000256" key="8">
    <source>
        <dbReference type="ARBA" id="ARBA00022989"/>
    </source>
</evidence>
<organism evidence="14 15">
    <name type="scientific">Nocardioides flavus</name>
    <name type="common">ex Wang et al. 2016</name>
    <dbReference type="NCBI Taxonomy" id="2058780"/>
    <lineage>
        <taxon>Bacteria</taxon>
        <taxon>Bacillati</taxon>
        <taxon>Actinomycetota</taxon>
        <taxon>Actinomycetes</taxon>
        <taxon>Propionibacteriales</taxon>
        <taxon>Nocardioidaceae</taxon>
        <taxon>Nocardioides</taxon>
    </lineage>
</organism>
<evidence type="ECO:0000256" key="2">
    <source>
        <dbReference type="ARBA" id="ARBA00004236"/>
    </source>
</evidence>
<dbReference type="InterPro" id="IPR004358">
    <property type="entry name" value="Sig_transdc_His_kin-like_C"/>
</dbReference>
<feature type="transmembrane region" description="Helical" evidence="11">
    <location>
        <begin position="15"/>
        <end position="38"/>
    </location>
</feature>
<keyword evidence="10 11" id="KW-0472">Membrane</keyword>
<dbReference type="InterPro" id="IPR003660">
    <property type="entry name" value="HAMP_dom"/>
</dbReference>
<dbReference type="Gene3D" id="3.30.565.10">
    <property type="entry name" value="Histidine kinase-like ATPase, C-terminal domain"/>
    <property type="match status" value="1"/>
</dbReference>
<dbReference type="SMART" id="SM00388">
    <property type="entry name" value="HisKA"/>
    <property type="match status" value="1"/>
</dbReference>
<keyword evidence="15" id="KW-1185">Reference proteome</keyword>
<dbReference type="PANTHER" id="PTHR45436">
    <property type="entry name" value="SENSOR HISTIDINE KINASE YKOH"/>
    <property type="match status" value="1"/>
</dbReference>
<dbReference type="InterPro" id="IPR005467">
    <property type="entry name" value="His_kinase_dom"/>
</dbReference>
<comment type="caution">
    <text evidence="14">The sequence shown here is derived from an EMBL/GenBank/DDBJ whole genome shotgun (WGS) entry which is preliminary data.</text>
</comment>